<keyword evidence="2" id="KW-1185">Reference proteome</keyword>
<sequence>MYTRKLPRPPGSHVFQRTGTIFELKSQWTKNVTSRWPCISPIWTIFELVRVINKNNVFTKFHDDWANIVTSRVFTRKAAPPTDGDVFQLFTSFELDREDRTRVFTNQMWTDGRAIR</sequence>
<reference evidence="1" key="2">
    <citation type="submission" date="2020-11" db="EMBL/GenBank/DDBJ databases">
        <authorList>
            <person name="McCartney M.A."/>
            <person name="Auch B."/>
            <person name="Kono T."/>
            <person name="Mallez S."/>
            <person name="Becker A."/>
            <person name="Gohl D.M."/>
            <person name="Silverstein K.A.T."/>
            <person name="Koren S."/>
            <person name="Bechman K.B."/>
            <person name="Herman A."/>
            <person name="Abrahante J.E."/>
            <person name="Garbe J."/>
        </authorList>
    </citation>
    <scope>NUCLEOTIDE SEQUENCE</scope>
    <source>
        <strain evidence="1">Duluth1</strain>
        <tissue evidence="1">Whole animal</tissue>
    </source>
</reference>
<protein>
    <submittedName>
        <fullName evidence="1">Uncharacterized protein</fullName>
    </submittedName>
</protein>
<comment type="caution">
    <text evidence="1">The sequence shown here is derived from an EMBL/GenBank/DDBJ whole genome shotgun (WGS) entry which is preliminary data.</text>
</comment>
<evidence type="ECO:0000313" key="2">
    <source>
        <dbReference type="Proteomes" id="UP000828390"/>
    </source>
</evidence>
<proteinExistence type="predicted"/>
<dbReference type="EMBL" id="JAIWYP010000002">
    <property type="protein sequence ID" value="KAH3863148.1"/>
    <property type="molecule type" value="Genomic_DNA"/>
</dbReference>
<reference evidence="1" key="1">
    <citation type="journal article" date="2019" name="bioRxiv">
        <title>The Genome of the Zebra Mussel, Dreissena polymorpha: A Resource for Invasive Species Research.</title>
        <authorList>
            <person name="McCartney M.A."/>
            <person name="Auch B."/>
            <person name="Kono T."/>
            <person name="Mallez S."/>
            <person name="Zhang Y."/>
            <person name="Obille A."/>
            <person name="Becker A."/>
            <person name="Abrahante J.E."/>
            <person name="Garbe J."/>
            <person name="Badalamenti J.P."/>
            <person name="Herman A."/>
            <person name="Mangelson H."/>
            <person name="Liachko I."/>
            <person name="Sullivan S."/>
            <person name="Sone E.D."/>
            <person name="Koren S."/>
            <person name="Silverstein K.A.T."/>
            <person name="Beckman K.B."/>
            <person name="Gohl D.M."/>
        </authorList>
    </citation>
    <scope>NUCLEOTIDE SEQUENCE</scope>
    <source>
        <strain evidence="1">Duluth1</strain>
        <tissue evidence="1">Whole animal</tissue>
    </source>
</reference>
<organism evidence="1 2">
    <name type="scientific">Dreissena polymorpha</name>
    <name type="common">Zebra mussel</name>
    <name type="synonym">Mytilus polymorpha</name>
    <dbReference type="NCBI Taxonomy" id="45954"/>
    <lineage>
        <taxon>Eukaryota</taxon>
        <taxon>Metazoa</taxon>
        <taxon>Spiralia</taxon>
        <taxon>Lophotrochozoa</taxon>
        <taxon>Mollusca</taxon>
        <taxon>Bivalvia</taxon>
        <taxon>Autobranchia</taxon>
        <taxon>Heteroconchia</taxon>
        <taxon>Euheterodonta</taxon>
        <taxon>Imparidentia</taxon>
        <taxon>Neoheterodontei</taxon>
        <taxon>Myida</taxon>
        <taxon>Dreissenoidea</taxon>
        <taxon>Dreissenidae</taxon>
        <taxon>Dreissena</taxon>
    </lineage>
</organism>
<gene>
    <name evidence="1" type="ORF">DPMN_026127</name>
</gene>
<name>A0A9D4LST0_DREPO</name>
<evidence type="ECO:0000313" key="1">
    <source>
        <dbReference type="EMBL" id="KAH3863148.1"/>
    </source>
</evidence>
<dbReference type="AlphaFoldDB" id="A0A9D4LST0"/>
<accession>A0A9D4LST0</accession>
<dbReference type="Proteomes" id="UP000828390">
    <property type="component" value="Unassembled WGS sequence"/>
</dbReference>